<evidence type="ECO:0000313" key="2">
    <source>
        <dbReference type="Proteomes" id="UP000245626"/>
    </source>
</evidence>
<protein>
    <submittedName>
        <fullName evidence="1">Uncharacterized protein</fullName>
    </submittedName>
</protein>
<gene>
    <name evidence="1" type="ORF">IE53DRAFT_141767</name>
</gene>
<organism evidence="1 2">
    <name type="scientific">Violaceomyces palustris</name>
    <dbReference type="NCBI Taxonomy" id="1673888"/>
    <lineage>
        <taxon>Eukaryota</taxon>
        <taxon>Fungi</taxon>
        <taxon>Dikarya</taxon>
        <taxon>Basidiomycota</taxon>
        <taxon>Ustilaginomycotina</taxon>
        <taxon>Ustilaginomycetes</taxon>
        <taxon>Violaceomycetales</taxon>
        <taxon>Violaceomycetaceae</taxon>
        <taxon>Violaceomyces</taxon>
    </lineage>
</organism>
<reference evidence="1 2" key="1">
    <citation type="journal article" date="2018" name="Mol. Biol. Evol.">
        <title>Broad Genomic Sampling Reveals a Smut Pathogenic Ancestry of the Fungal Clade Ustilaginomycotina.</title>
        <authorList>
            <person name="Kijpornyongpan T."/>
            <person name="Mondo S.J."/>
            <person name="Barry K."/>
            <person name="Sandor L."/>
            <person name="Lee J."/>
            <person name="Lipzen A."/>
            <person name="Pangilinan J."/>
            <person name="LaButti K."/>
            <person name="Hainaut M."/>
            <person name="Henrissat B."/>
            <person name="Grigoriev I.V."/>
            <person name="Spatafora J.W."/>
            <person name="Aime M.C."/>
        </authorList>
    </citation>
    <scope>NUCLEOTIDE SEQUENCE [LARGE SCALE GENOMIC DNA]</scope>
    <source>
        <strain evidence="1 2">SA 807</strain>
    </source>
</reference>
<accession>A0ACD0NUK3</accession>
<dbReference type="Proteomes" id="UP000245626">
    <property type="component" value="Unassembled WGS sequence"/>
</dbReference>
<proteinExistence type="predicted"/>
<dbReference type="EMBL" id="KZ820045">
    <property type="protein sequence ID" value="PWN49477.1"/>
    <property type="molecule type" value="Genomic_DNA"/>
</dbReference>
<evidence type="ECO:0000313" key="1">
    <source>
        <dbReference type="EMBL" id="PWN49477.1"/>
    </source>
</evidence>
<keyword evidence="2" id="KW-1185">Reference proteome</keyword>
<name>A0ACD0NUK3_9BASI</name>
<sequence>MVAVTTRAIGFKVRTHGVEQTCAEPPVWCRVWTILPSSALSSHNMPLASTRRGRGGEEATSELSSHIHLFFPPIRIRGTVSTHPCCTYGTSIGPIPSTVTNHRSLFACACVRACVRVCFWMPVIEHQGFALDFSGLGDVTWQDDKGRERRMCFTLSWSIPPTDDDQVSLYVCWIRNTTICSASSYPNPL</sequence>